<dbReference type="EMBL" id="AZMM01006955">
    <property type="protein sequence ID" value="ETJ39066.1"/>
    <property type="molecule type" value="Genomic_DNA"/>
</dbReference>
<protein>
    <submittedName>
        <fullName evidence="1">Transcriptional regulator, LysR family</fullName>
    </submittedName>
</protein>
<proteinExistence type="predicted"/>
<gene>
    <name evidence="1" type="ORF">Q604_UNBC06955G0001</name>
</gene>
<accession>W1Y9L2</accession>
<feature type="non-terminal residue" evidence="1">
    <location>
        <position position="1"/>
    </location>
</feature>
<organism evidence="1">
    <name type="scientific">human gut metagenome</name>
    <dbReference type="NCBI Taxonomy" id="408170"/>
    <lineage>
        <taxon>unclassified sequences</taxon>
        <taxon>metagenomes</taxon>
        <taxon>organismal metagenomes</taxon>
    </lineage>
</organism>
<reference evidence="1" key="1">
    <citation type="submission" date="2013-12" db="EMBL/GenBank/DDBJ databases">
        <title>A Varibaculum cambriense genome reconstructed from a premature infant gut community with otherwise low bacterial novelty that shifts toward anaerobic metabolism during the third week of life.</title>
        <authorList>
            <person name="Brown C.T."/>
            <person name="Sharon I."/>
            <person name="Thomas B.C."/>
            <person name="Castelle C.J."/>
            <person name="Morowitz M.J."/>
            <person name="Banfield J.F."/>
        </authorList>
    </citation>
    <scope>NUCLEOTIDE SEQUENCE</scope>
</reference>
<dbReference type="AlphaFoldDB" id="W1Y9L2"/>
<name>W1Y9L2_9ZZZZ</name>
<sequence length="59" mass="6684">NHVVQQKMQEGTIVRIDTDIPVPTRDIVLVRSRLVPQSEGAARFTSLLVNRESTRDKVL</sequence>
<comment type="caution">
    <text evidence="1">The sequence shown here is derived from an EMBL/GenBank/DDBJ whole genome shotgun (WGS) entry which is preliminary data.</text>
</comment>
<evidence type="ECO:0000313" key="1">
    <source>
        <dbReference type="EMBL" id="ETJ39066.1"/>
    </source>
</evidence>